<accession>A0A5P2BJQ6</accession>
<dbReference type="RefSeq" id="WP_150174702.1">
    <property type="nucleotide sequence ID" value="NZ_CP029193.1"/>
</dbReference>
<dbReference type="Proteomes" id="UP000323046">
    <property type="component" value="Chromosome"/>
</dbReference>
<evidence type="ECO:0000313" key="3">
    <source>
        <dbReference type="EMBL" id="QES30666.1"/>
    </source>
</evidence>
<evidence type="ECO:0000256" key="1">
    <source>
        <dbReference type="SAM" id="MobiDB-lite"/>
    </source>
</evidence>
<feature type="compositionally biased region" description="Basic and acidic residues" evidence="1">
    <location>
        <begin position="114"/>
        <end position="129"/>
    </location>
</feature>
<reference evidence="3 4" key="1">
    <citation type="submission" date="2018-05" db="EMBL/GenBank/DDBJ databases">
        <title>Streptomyces venezuelae.</title>
        <authorList>
            <person name="Kim W."/>
            <person name="Lee N."/>
            <person name="Cho B.-K."/>
        </authorList>
    </citation>
    <scope>NUCLEOTIDE SEQUENCE [LARGE SCALE GENOMIC DNA]</scope>
    <source>
        <strain evidence="3 4">ATCC 14583</strain>
    </source>
</reference>
<feature type="region of interest" description="Disordered" evidence="1">
    <location>
        <begin position="222"/>
        <end position="263"/>
    </location>
</feature>
<sequence length="263" mass="27632">MRHFTSRRTIRATAVTLGAVVALGAPAAAFAAEQPTGADQSVSASVVAQRKLVKTQRLVDGSVGKIYKAGDRFEADIFYKGKKIGSLNARTTVLKHHGVNYSFHPYKGTLYAEKAGKSAPKAEERKDEGITDPVPNPAPDDESTVSQAVVTGLEKGKGGKKLVRVSGLVDGSVAKVYKVGKGYKAEITSKGSRVGTINGRGEITYGETGGLGVVHAKMTPNGKVTSWLTSPKPKPGAAPDDQRRDDVDPQPQPEPEDAALAGV</sequence>
<keyword evidence="2" id="KW-0732">Signal</keyword>
<dbReference type="AlphaFoldDB" id="A0A5P2BJQ6"/>
<evidence type="ECO:0000313" key="4">
    <source>
        <dbReference type="Proteomes" id="UP000323046"/>
    </source>
</evidence>
<gene>
    <name evidence="3" type="ORF">DEJ47_33365</name>
</gene>
<dbReference type="EMBL" id="CP029193">
    <property type="protein sequence ID" value="QES30666.1"/>
    <property type="molecule type" value="Genomic_DNA"/>
</dbReference>
<name>A0A5P2BJQ6_STRVZ</name>
<proteinExistence type="predicted"/>
<dbReference type="InterPro" id="IPR006311">
    <property type="entry name" value="TAT_signal"/>
</dbReference>
<protein>
    <submittedName>
        <fullName evidence="3">Uncharacterized protein</fullName>
    </submittedName>
</protein>
<dbReference type="PROSITE" id="PS51318">
    <property type="entry name" value="TAT"/>
    <property type="match status" value="1"/>
</dbReference>
<keyword evidence="4" id="KW-1185">Reference proteome</keyword>
<feature type="signal peptide" evidence="2">
    <location>
        <begin position="1"/>
        <end position="31"/>
    </location>
</feature>
<evidence type="ECO:0000256" key="2">
    <source>
        <dbReference type="SAM" id="SignalP"/>
    </source>
</evidence>
<feature type="region of interest" description="Disordered" evidence="1">
    <location>
        <begin position="114"/>
        <end position="146"/>
    </location>
</feature>
<feature type="chain" id="PRO_5025021964" evidence="2">
    <location>
        <begin position="32"/>
        <end position="263"/>
    </location>
</feature>
<organism evidence="3 4">
    <name type="scientific">Streptomyces venezuelae</name>
    <dbReference type="NCBI Taxonomy" id="54571"/>
    <lineage>
        <taxon>Bacteria</taxon>
        <taxon>Bacillati</taxon>
        <taxon>Actinomycetota</taxon>
        <taxon>Actinomycetes</taxon>
        <taxon>Kitasatosporales</taxon>
        <taxon>Streptomycetaceae</taxon>
        <taxon>Streptomyces</taxon>
    </lineage>
</organism>